<dbReference type="EMBL" id="CP015772">
    <property type="protein sequence ID" value="ANH80637.1"/>
    <property type="molecule type" value="Genomic_DNA"/>
</dbReference>
<dbReference type="KEGG" id="nia:A8C56_06255"/>
<dbReference type="STRING" id="1176587.A8C56_06255"/>
<sequence>MPAERFIGIKLRTNGIAGYSLNWMGMIYKLNPCLLLGLHLKIAAKRKKTTAIAGTSSSKN</sequence>
<dbReference type="AlphaFoldDB" id="A0A1A9HZ03"/>
<gene>
    <name evidence="1" type="ORF">A8C56_06255</name>
</gene>
<keyword evidence="2" id="KW-1185">Reference proteome</keyword>
<dbReference type="Proteomes" id="UP000077667">
    <property type="component" value="Chromosome"/>
</dbReference>
<evidence type="ECO:0000313" key="2">
    <source>
        <dbReference type="Proteomes" id="UP000077667"/>
    </source>
</evidence>
<organism evidence="1 2">
    <name type="scientific">Niabella ginsenosidivorans</name>
    <dbReference type="NCBI Taxonomy" id="1176587"/>
    <lineage>
        <taxon>Bacteria</taxon>
        <taxon>Pseudomonadati</taxon>
        <taxon>Bacteroidota</taxon>
        <taxon>Chitinophagia</taxon>
        <taxon>Chitinophagales</taxon>
        <taxon>Chitinophagaceae</taxon>
        <taxon>Niabella</taxon>
    </lineage>
</organism>
<reference evidence="1 2" key="1">
    <citation type="submission" date="2016-05" db="EMBL/GenBank/DDBJ databases">
        <title>Niabella ginsenosidivorans BS26 whole genome sequencing.</title>
        <authorList>
            <person name="Im W.T."/>
            <person name="Siddiqi M.Z."/>
        </authorList>
    </citation>
    <scope>NUCLEOTIDE SEQUENCE [LARGE SCALE GENOMIC DNA]</scope>
    <source>
        <strain evidence="1 2">BS26</strain>
    </source>
</reference>
<protein>
    <submittedName>
        <fullName evidence="1">Uncharacterized protein</fullName>
    </submittedName>
</protein>
<accession>A0A1A9HZ03</accession>
<name>A0A1A9HZ03_9BACT</name>
<proteinExistence type="predicted"/>
<evidence type="ECO:0000313" key="1">
    <source>
        <dbReference type="EMBL" id="ANH80637.1"/>
    </source>
</evidence>